<feature type="repeat" description="TPR" evidence="1">
    <location>
        <begin position="998"/>
        <end position="1031"/>
    </location>
</feature>
<keyword evidence="2" id="KW-0175">Coiled coil</keyword>
<feature type="repeat" description="TPR" evidence="1">
    <location>
        <begin position="672"/>
        <end position="705"/>
    </location>
</feature>
<feature type="repeat" description="TPR" evidence="1">
    <location>
        <begin position="712"/>
        <end position="745"/>
    </location>
</feature>
<organism evidence="5 6">
    <name type="scientific">Oxynema aestuarii AP17</name>
    <dbReference type="NCBI Taxonomy" id="2064643"/>
    <lineage>
        <taxon>Bacteria</taxon>
        <taxon>Bacillati</taxon>
        <taxon>Cyanobacteriota</taxon>
        <taxon>Cyanophyceae</taxon>
        <taxon>Oscillatoriophycideae</taxon>
        <taxon>Oscillatoriales</taxon>
        <taxon>Oscillatoriaceae</taxon>
        <taxon>Oxynema</taxon>
        <taxon>Oxynema aestuarii</taxon>
    </lineage>
</organism>
<feature type="coiled-coil region" evidence="2">
    <location>
        <begin position="1184"/>
        <end position="1231"/>
    </location>
</feature>
<dbReference type="KEGG" id="oxy:HCG48_06710"/>
<gene>
    <name evidence="5" type="ORF">HCG48_06710</name>
</gene>
<name>A0A6H1TVS4_9CYAN</name>
<dbReference type="Pfam" id="PF13181">
    <property type="entry name" value="TPR_8"/>
    <property type="match status" value="2"/>
</dbReference>
<feature type="repeat" description="TPR" evidence="1">
    <location>
        <begin position="592"/>
        <end position="625"/>
    </location>
</feature>
<dbReference type="InterPro" id="IPR024983">
    <property type="entry name" value="CHAT_dom"/>
</dbReference>
<dbReference type="EMBL" id="CP051167">
    <property type="protein sequence ID" value="QIZ70306.1"/>
    <property type="molecule type" value="Genomic_DNA"/>
</dbReference>
<dbReference type="PROSITE" id="PS50293">
    <property type="entry name" value="TPR_REGION"/>
    <property type="match status" value="1"/>
</dbReference>
<dbReference type="InterPro" id="IPR011990">
    <property type="entry name" value="TPR-like_helical_dom_sf"/>
</dbReference>
<protein>
    <submittedName>
        <fullName evidence="5">Tetratricopeptide repeat protein</fullName>
    </submittedName>
</protein>
<evidence type="ECO:0000313" key="5">
    <source>
        <dbReference type="EMBL" id="QIZ70306.1"/>
    </source>
</evidence>
<evidence type="ECO:0000259" key="4">
    <source>
        <dbReference type="Pfam" id="PF12770"/>
    </source>
</evidence>
<sequence>MTVLFCLTFLSGSSLAQSSQPISDTDKLQNTGSKTLALYPINPSLNLDIDLSQYPSIPSKIAAIEEWKNQLKQSRTSGDRVQAALTLTKLAFMYRELGAINTARQYYNEALTLNRELENRLAEASILAQIAGIHVENAARWNRESYFDFTHELAINSQRGNNLLQSSEKDRERAQEFYRRSLAIFQEINEGSPNQNIAARQGEATVLMSMAGVSYLNDDRPDRLLDRTLAIYQEIGDRPGQALVLGKLAELYLSIEYQKPQSGSEYFDRAIAIYEALNQPSNPQYSQQFIPVKNQIKLLNFAVQQWWSEDREKALNFHDRVLTLATEIGDRQGVALTLQTLAERYEFSGDASTALKLYDRALTIYRELGDSVSESEICDRVALIYARLQNWPQALEFYRQQLITLAAASELYKQLSDPEKALEFDYRQATILFATAGIYDRLGQRDRESEAYSQGRSIYRRVGDLEAETSFLLAIAERYKKQDRPERIEAVLKEAIALYQETRDLEGEAQLWSESIAFLYTYGLREPEKGLEALDRALVIYQKLGDRQRELEILETIAYFYIDSLGDLEKALSFYQKAAAIHEDLDDPELEISTLMDLAKTYYLLGDRETALLTFKEAASIGEESGDFEAQTNTLRKIIEQYLELEDRANALEFSRKLIPLYQQLNDIESESNTWRTIGELYYKLNRPERAIEAFTQSHKVSQENGDRPGEAWSFYQLAKIYTTLGDLEKALDAYNRALPIYIEELDAPFQEGRILDISMAIAEIYAYLKQPEKAVDFCDRSLNYAQEFEAEERLKDREVFREIGQLCYRIGNPEKALESFNFYRQFYEQLGTDRAAIGLIRIGEDYADLGDAKKAFEFFNEAREVYQKAGFIEGELNTLRTIGKTYLYLKNYQQSLEFFERILVLSREIGDRQRMGTTLFDLGSVYMQLGDWEKALDVYNRSLEIYQEIEGEYSIKIDLYTQIATVYQQLGDLQNALEFYQISVSLARQSNSNLQLHSNLRKIGKLYAELGELEKALEVFDGALNLNEHSRFYLYTDLGQIYSQLGDLSRALALFQKSLQVYNNHSSENQAENWFGIAKIERNNGNFEEALTSIETALKLIEEQRMTRVSPEERQNFFASKQEYYEFYIDLLMELHERNPSTGYNMRAFEIAERSKARSLLDLLAEAEIDIHKGIDPELAIAERQLQEELDAIERRRVTLYNSDYTSEQAAAIEMERQYLLQKYQELQTEIRKVSPSYADLTQPQPLTTTEVQEKAIDDDTLLLYYFLGEKRSFLWAVGREGITSYQLPPKAEIEEAVETFRKYLIQSFSDPKILAKASGIVYEMLLSPVADRFGDRRLSIVADGILNYLPFSAISLPDPSGNNKYLPLAIEREIVNLPSASTLAILRRETQDRKPAPKTIAIFADPVFNSDDNRLETPSLIAQNDRNNWEQYTLDRATRQADIGRWTRLPGTRTEAEAILTLVEPSQRSYAVDFGANRTAAMDPQLRDYQILHFATHGLLNNVNPNLSGILLSMFDERGDFRNGFLRLNDVFNLDLQADLVVLSACQTGLGKPVRGEGLVGLTRGFMYAGAPRVIVSLWNVDDVATAEMMSRFYRLMFLEKLSPTAALRAAQLEMQRETEWKLPYYWAAFTLQGDWR</sequence>
<feature type="repeat" description="TPR" evidence="1">
    <location>
        <begin position="1033"/>
        <end position="1066"/>
    </location>
</feature>
<dbReference type="SMART" id="SM00028">
    <property type="entry name" value="TPR"/>
    <property type="match status" value="16"/>
</dbReference>
<feature type="repeat" description="TPR" evidence="1">
    <location>
        <begin position="917"/>
        <end position="950"/>
    </location>
</feature>
<accession>A0A6H1TVS4</accession>
<evidence type="ECO:0000256" key="1">
    <source>
        <dbReference type="PROSITE-ProRule" id="PRU00339"/>
    </source>
</evidence>
<dbReference type="Pfam" id="PF12770">
    <property type="entry name" value="CHAT"/>
    <property type="match status" value="1"/>
</dbReference>
<keyword evidence="6" id="KW-1185">Reference proteome</keyword>
<dbReference type="Pfam" id="PF13176">
    <property type="entry name" value="TPR_7"/>
    <property type="match status" value="1"/>
</dbReference>
<dbReference type="InterPro" id="IPR019734">
    <property type="entry name" value="TPR_rpt"/>
</dbReference>
<feature type="repeat" description="TPR" evidence="1">
    <location>
        <begin position="877"/>
        <end position="910"/>
    </location>
</feature>
<dbReference type="SUPFAM" id="SSF48452">
    <property type="entry name" value="TPR-like"/>
    <property type="match status" value="7"/>
</dbReference>
<evidence type="ECO:0000256" key="3">
    <source>
        <dbReference type="SAM" id="SignalP"/>
    </source>
</evidence>
<feature type="repeat" description="TPR" evidence="1">
    <location>
        <begin position="1072"/>
        <end position="1105"/>
    </location>
</feature>
<feature type="chain" id="PRO_5026206848" evidence="3">
    <location>
        <begin position="17"/>
        <end position="1639"/>
    </location>
</feature>
<evidence type="ECO:0000256" key="2">
    <source>
        <dbReference type="SAM" id="Coils"/>
    </source>
</evidence>
<dbReference type="Gene3D" id="1.25.40.10">
    <property type="entry name" value="Tetratricopeptide repeat domain"/>
    <property type="match status" value="7"/>
</dbReference>
<reference evidence="5 6" key="1">
    <citation type="submission" date="2020-04" db="EMBL/GenBank/DDBJ databases">
        <authorList>
            <person name="Basu S."/>
            <person name="Maruthanayagam V."/>
            <person name="Chakraborty S."/>
            <person name="Pramanik A."/>
            <person name="Mukherjee J."/>
            <person name="Brink B."/>
        </authorList>
    </citation>
    <scope>NUCLEOTIDE SEQUENCE [LARGE SCALE GENOMIC DNA]</scope>
    <source>
        <strain evidence="5 6">AP17</strain>
    </source>
</reference>
<evidence type="ECO:0000313" key="6">
    <source>
        <dbReference type="Proteomes" id="UP000500857"/>
    </source>
</evidence>
<feature type="repeat" description="TPR" evidence="1">
    <location>
        <begin position="958"/>
        <end position="991"/>
    </location>
</feature>
<dbReference type="PROSITE" id="PS50005">
    <property type="entry name" value="TPR"/>
    <property type="match status" value="10"/>
</dbReference>
<keyword evidence="3" id="KW-0732">Signal</keyword>
<dbReference type="PANTHER" id="PTHR10098">
    <property type="entry name" value="RAPSYN-RELATED"/>
    <property type="match status" value="1"/>
</dbReference>
<keyword evidence="1" id="KW-0802">TPR repeat</keyword>
<proteinExistence type="predicted"/>
<feature type="repeat" description="TPR" evidence="1">
    <location>
        <begin position="84"/>
        <end position="117"/>
    </location>
</feature>
<feature type="signal peptide" evidence="3">
    <location>
        <begin position="1"/>
        <end position="16"/>
    </location>
</feature>
<dbReference type="RefSeq" id="WP_168568461.1">
    <property type="nucleotide sequence ID" value="NZ_CP051167.1"/>
</dbReference>
<dbReference type="Pfam" id="PF13374">
    <property type="entry name" value="TPR_10"/>
    <property type="match status" value="1"/>
</dbReference>
<dbReference type="PANTHER" id="PTHR10098:SF108">
    <property type="entry name" value="TETRATRICOPEPTIDE REPEAT PROTEIN 28"/>
    <property type="match status" value="1"/>
</dbReference>
<feature type="domain" description="CHAT" evidence="4">
    <location>
        <begin position="1323"/>
        <end position="1637"/>
    </location>
</feature>
<dbReference type="Proteomes" id="UP000500857">
    <property type="component" value="Chromosome"/>
</dbReference>
<dbReference type="Pfam" id="PF13424">
    <property type="entry name" value="TPR_12"/>
    <property type="match status" value="6"/>
</dbReference>